<proteinExistence type="predicted"/>
<keyword evidence="1" id="KW-1133">Transmembrane helix</keyword>
<accession>A0A5E8C7Z1</accession>
<dbReference type="GeneID" id="43584820"/>
<reference evidence="2 3" key="1">
    <citation type="submission" date="2019-09" db="EMBL/GenBank/DDBJ databases">
        <authorList>
            <person name="Brejova B."/>
        </authorList>
    </citation>
    <scope>NUCLEOTIDE SEQUENCE [LARGE SCALE GENOMIC DNA]</scope>
</reference>
<dbReference type="RefSeq" id="XP_031856611.1">
    <property type="nucleotide sequence ID" value="XM_032000720.1"/>
</dbReference>
<name>A0A5E8C7Z1_9ASCO</name>
<keyword evidence="1" id="KW-0472">Membrane</keyword>
<evidence type="ECO:0000313" key="3">
    <source>
        <dbReference type="Proteomes" id="UP000398389"/>
    </source>
</evidence>
<feature type="transmembrane region" description="Helical" evidence="1">
    <location>
        <begin position="129"/>
        <end position="152"/>
    </location>
</feature>
<feature type="transmembrane region" description="Helical" evidence="1">
    <location>
        <begin position="512"/>
        <end position="535"/>
    </location>
</feature>
<sequence>MSLVVTSQVSFQVVLFCFDVACLILGWAVLMFFSTINNSAAQIANAFSSIVGLWDTFIGETRRKVIRESEGKDRIEVGRALMSSPDPYLSPESSRQGLFNKNGSSYPPTTTPILSNEPSVKHVRKRLPFIFAFFLLVIRYVPVPLHIVFGYAGKPEPENLYIPLANASNYLDTIPNFYDENTTPLYNVGSNYQASDAYDESKSSYLFPLFNSSMPWSLQGSTFFRQNGVTCLITDRFEEMIMQTGFLAHYNAYPSLPVLPILKCKEDSSGYSMFVTNSNYTGNSTLFQPYTTAIKTVLGVGQNVSGISIDPTNKKINVTTVIIDDYSFENVPVVDNSTLWDMMNKSFPVNESLSAENDWAVYNKEDIVSTKKSLDSALSLMQSDFVDEISYVMSYSYYNSSASSDSVRSFCRTMFSYNGVGGYISVSKLYYSTRQLSYDITKNSDEAQPYFKVQQSNDNPQFLNVQVLALITDIKIGPTVGGALLRKTGYQADGLQNVLFEANGKLIYDIKVIFGSILGVIGVSFILLFIIYVIWHDKPKGIPFYYALLHEYHQKTSNIGCDRSIFDMVTPAYEGEGYVESKCFNHIGVLDEKSVAQPPRASVPYSDK</sequence>
<keyword evidence="1" id="KW-0812">Transmembrane</keyword>
<organism evidence="2 3">
    <name type="scientific">Magnusiomyces paraingens</name>
    <dbReference type="NCBI Taxonomy" id="2606893"/>
    <lineage>
        <taxon>Eukaryota</taxon>
        <taxon>Fungi</taxon>
        <taxon>Dikarya</taxon>
        <taxon>Ascomycota</taxon>
        <taxon>Saccharomycotina</taxon>
        <taxon>Dipodascomycetes</taxon>
        <taxon>Dipodascales</taxon>
        <taxon>Dipodascaceae</taxon>
        <taxon>Magnusiomyces</taxon>
    </lineage>
</organism>
<evidence type="ECO:0000313" key="2">
    <source>
        <dbReference type="EMBL" id="VVT58038.1"/>
    </source>
</evidence>
<dbReference type="EMBL" id="CABVLU010000005">
    <property type="protein sequence ID" value="VVT58038.1"/>
    <property type="molecule type" value="Genomic_DNA"/>
</dbReference>
<feature type="transmembrane region" description="Helical" evidence="1">
    <location>
        <begin position="12"/>
        <end position="33"/>
    </location>
</feature>
<dbReference type="AlphaFoldDB" id="A0A5E8C7Z1"/>
<keyword evidence="3" id="KW-1185">Reference proteome</keyword>
<protein>
    <submittedName>
        <fullName evidence="2">Uncharacterized protein</fullName>
    </submittedName>
</protein>
<gene>
    <name evidence="2" type="ORF">SAPINGB_P006006</name>
</gene>
<evidence type="ECO:0000256" key="1">
    <source>
        <dbReference type="SAM" id="Phobius"/>
    </source>
</evidence>
<dbReference type="Proteomes" id="UP000398389">
    <property type="component" value="Unassembled WGS sequence"/>
</dbReference>